<gene>
    <name evidence="1" type="ORF">RhiirA5_434564</name>
</gene>
<evidence type="ECO:0000313" key="2">
    <source>
        <dbReference type="Proteomes" id="UP000232722"/>
    </source>
</evidence>
<name>A0A2N0NPX6_9GLOM</name>
<dbReference type="EMBL" id="LLXJ01003772">
    <property type="protein sequence ID" value="PKB96602.1"/>
    <property type="molecule type" value="Genomic_DNA"/>
</dbReference>
<accession>A0A2N0NPX6</accession>
<evidence type="ECO:0000313" key="1">
    <source>
        <dbReference type="EMBL" id="PKB96602.1"/>
    </source>
</evidence>
<organism evidence="1 2">
    <name type="scientific">Rhizophagus irregularis</name>
    <dbReference type="NCBI Taxonomy" id="588596"/>
    <lineage>
        <taxon>Eukaryota</taxon>
        <taxon>Fungi</taxon>
        <taxon>Fungi incertae sedis</taxon>
        <taxon>Mucoromycota</taxon>
        <taxon>Glomeromycotina</taxon>
        <taxon>Glomeromycetes</taxon>
        <taxon>Glomerales</taxon>
        <taxon>Glomeraceae</taxon>
        <taxon>Rhizophagus</taxon>
    </lineage>
</organism>
<dbReference type="AlphaFoldDB" id="A0A2N0NPX6"/>
<protein>
    <submittedName>
        <fullName evidence="1">Uncharacterized protein</fullName>
    </submittedName>
</protein>
<sequence>MIDLLDNSLHLTLEIYAKLFKCGFYEGYLENKQIIQKAKIIDIERNDKGFKDAFVNTRNTNISKVKLISLEKKVSLFLLSLFDKIYHNIGRTKNNGNETFEFPSFNNRIVNVKVLPLAWSTSNPPAEDKFCDADNCNITNSLSNIVLICGHSYHKECLSILNEKLILQPFESSQ</sequence>
<reference evidence="1 2" key="2">
    <citation type="submission" date="2017-09" db="EMBL/GenBank/DDBJ databases">
        <title>Extensive intraspecific genome diversity in a model arbuscular mycorrhizal fungus.</title>
        <authorList>
            <person name="Chen E.C."/>
            <person name="Morin E."/>
            <person name="Beaudet D."/>
            <person name="Noel J."/>
            <person name="Ndikumana S."/>
            <person name="Charron P."/>
            <person name="St-Onge C."/>
            <person name="Giorgi J."/>
            <person name="Grigoriev I.V."/>
            <person name="Roux C."/>
            <person name="Martin F.M."/>
            <person name="Corradi N."/>
        </authorList>
    </citation>
    <scope>NUCLEOTIDE SEQUENCE [LARGE SCALE GENOMIC DNA]</scope>
    <source>
        <strain evidence="1 2">A5</strain>
    </source>
</reference>
<proteinExistence type="predicted"/>
<reference evidence="1 2" key="1">
    <citation type="submission" date="2016-04" db="EMBL/GenBank/DDBJ databases">
        <title>Genome analyses suggest a sexual origin of heterokaryosis in a supposedly ancient asexual fungus.</title>
        <authorList>
            <person name="Ropars J."/>
            <person name="Sedzielewska K."/>
            <person name="Noel J."/>
            <person name="Charron P."/>
            <person name="Farinelli L."/>
            <person name="Marton T."/>
            <person name="Kruger M."/>
            <person name="Pelin A."/>
            <person name="Brachmann A."/>
            <person name="Corradi N."/>
        </authorList>
    </citation>
    <scope>NUCLEOTIDE SEQUENCE [LARGE SCALE GENOMIC DNA]</scope>
    <source>
        <strain evidence="1 2">A5</strain>
    </source>
</reference>
<comment type="caution">
    <text evidence="1">The sequence shown here is derived from an EMBL/GenBank/DDBJ whole genome shotgun (WGS) entry which is preliminary data.</text>
</comment>
<dbReference type="Proteomes" id="UP000232722">
    <property type="component" value="Unassembled WGS sequence"/>
</dbReference>